<organism evidence="2 3">
    <name type="scientific">Carex littledalei</name>
    <dbReference type="NCBI Taxonomy" id="544730"/>
    <lineage>
        <taxon>Eukaryota</taxon>
        <taxon>Viridiplantae</taxon>
        <taxon>Streptophyta</taxon>
        <taxon>Embryophyta</taxon>
        <taxon>Tracheophyta</taxon>
        <taxon>Spermatophyta</taxon>
        <taxon>Magnoliopsida</taxon>
        <taxon>Liliopsida</taxon>
        <taxon>Poales</taxon>
        <taxon>Cyperaceae</taxon>
        <taxon>Cyperoideae</taxon>
        <taxon>Cariceae</taxon>
        <taxon>Carex</taxon>
        <taxon>Carex subgen. Euthyceras</taxon>
    </lineage>
</organism>
<evidence type="ECO:0000313" key="2">
    <source>
        <dbReference type="EMBL" id="KAF3324713.1"/>
    </source>
</evidence>
<evidence type="ECO:0000259" key="1">
    <source>
        <dbReference type="Pfam" id="PF08646"/>
    </source>
</evidence>
<comment type="caution">
    <text evidence="2">The sequence shown here is derived from an EMBL/GenBank/DDBJ whole genome shotgun (WGS) entry which is preliminary data.</text>
</comment>
<dbReference type="Pfam" id="PF08646">
    <property type="entry name" value="Rep_fac-A_C"/>
    <property type="match status" value="1"/>
</dbReference>
<dbReference type="Gene3D" id="2.40.50.140">
    <property type="entry name" value="Nucleic acid-binding proteins"/>
    <property type="match status" value="1"/>
</dbReference>
<accession>A0A833QSN5</accession>
<proteinExistence type="predicted"/>
<dbReference type="AlphaFoldDB" id="A0A833QSN5"/>
<dbReference type="InterPro" id="IPR013955">
    <property type="entry name" value="Rep_factor-A_C"/>
</dbReference>
<feature type="domain" description="Replication factor A C-terminal" evidence="1">
    <location>
        <begin position="64"/>
        <end position="188"/>
    </location>
</feature>
<sequence length="198" mass="22976">MTHDKHVLDVNACMRRPCVRLVQPTEESDTKRREVIAYVQKLIGASLDTEDKLFNVAVEITDMLDEYGWYYDACPTHKNRMKPTKPYYYCPQCTTKIEQPKPWLNFSLRVKDSTGEADFVLIGRQVEQLLGSSVQELLAQQMTKRKKQYMLPKFSELINKKMLFTVNWGKKKFRSNSINYQAIKITPIPATIQTSTAT</sequence>
<dbReference type="PANTHER" id="PTHR47165">
    <property type="entry name" value="OS03G0429900 PROTEIN"/>
    <property type="match status" value="1"/>
</dbReference>
<dbReference type="PANTHER" id="PTHR47165:SF4">
    <property type="entry name" value="OS03G0429900 PROTEIN"/>
    <property type="match status" value="1"/>
</dbReference>
<dbReference type="EMBL" id="SWLB01000021">
    <property type="protein sequence ID" value="KAF3324713.1"/>
    <property type="molecule type" value="Genomic_DNA"/>
</dbReference>
<dbReference type="OrthoDB" id="1750540at2759"/>
<reference evidence="2" key="1">
    <citation type="submission" date="2020-01" db="EMBL/GenBank/DDBJ databases">
        <title>Genome sequence of Kobresia littledalei, the first chromosome-level genome in the family Cyperaceae.</title>
        <authorList>
            <person name="Qu G."/>
        </authorList>
    </citation>
    <scope>NUCLEOTIDE SEQUENCE</scope>
    <source>
        <strain evidence="2">C.B.Clarke</strain>
        <tissue evidence="2">Leaf</tissue>
    </source>
</reference>
<dbReference type="InterPro" id="IPR012340">
    <property type="entry name" value="NA-bd_OB-fold"/>
</dbReference>
<name>A0A833QSN5_9POAL</name>
<dbReference type="Proteomes" id="UP000623129">
    <property type="component" value="Unassembled WGS sequence"/>
</dbReference>
<dbReference type="SUPFAM" id="SSF50249">
    <property type="entry name" value="Nucleic acid-binding proteins"/>
    <property type="match status" value="1"/>
</dbReference>
<gene>
    <name evidence="2" type="ORF">FCM35_KLT10870</name>
</gene>
<keyword evidence="3" id="KW-1185">Reference proteome</keyword>
<protein>
    <submittedName>
        <fullName evidence="2">Replication factor-A carboxy-terminal domain protein</fullName>
    </submittedName>
</protein>
<evidence type="ECO:0000313" key="3">
    <source>
        <dbReference type="Proteomes" id="UP000623129"/>
    </source>
</evidence>